<gene>
    <name evidence="15" type="ORF">HYG86_01685</name>
</gene>
<evidence type="ECO:0000256" key="12">
    <source>
        <dbReference type="PIRNR" id="PIRNR015601"/>
    </source>
</evidence>
<evidence type="ECO:0000256" key="11">
    <source>
        <dbReference type="ARBA" id="ARBA00047944"/>
    </source>
</evidence>
<evidence type="ECO:0000259" key="13">
    <source>
        <dbReference type="Pfam" id="PF04452"/>
    </source>
</evidence>
<keyword evidence="9 12" id="KW-0949">S-adenosyl-L-methionine</keyword>
<evidence type="ECO:0000256" key="3">
    <source>
        <dbReference type="ARBA" id="ARBA00012328"/>
    </source>
</evidence>
<dbReference type="EC" id="2.1.1.193" evidence="3 12"/>
<evidence type="ECO:0000256" key="9">
    <source>
        <dbReference type="ARBA" id="ARBA00022691"/>
    </source>
</evidence>
<dbReference type="PIRSF" id="PIRSF015601">
    <property type="entry name" value="MTase_slr0722"/>
    <property type="match status" value="1"/>
</dbReference>
<keyword evidence="16" id="KW-1185">Reference proteome</keyword>
<keyword evidence="7 12" id="KW-0489">Methyltransferase</keyword>
<comment type="similarity">
    <text evidence="2 12">Belongs to the RNA methyltransferase RsmE family.</text>
</comment>
<dbReference type="PANTHER" id="PTHR30027:SF3">
    <property type="entry name" value="16S RRNA (URACIL(1498)-N(3))-METHYLTRANSFERASE"/>
    <property type="match status" value="1"/>
</dbReference>
<dbReference type="GO" id="GO:0070475">
    <property type="term" value="P:rRNA base methylation"/>
    <property type="evidence" value="ECO:0007669"/>
    <property type="project" value="TreeGrafter"/>
</dbReference>
<dbReference type="Pfam" id="PF20260">
    <property type="entry name" value="PUA_4"/>
    <property type="match status" value="1"/>
</dbReference>
<comment type="subcellular location">
    <subcellularLocation>
        <location evidence="1 12">Cytoplasm</location>
    </subcellularLocation>
</comment>
<comment type="catalytic activity">
    <reaction evidence="11 12">
        <text>uridine(1498) in 16S rRNA + S-adenosyl-L-methionine = N(3)-methyluridine(1498) in 16S rRNA + S-adenosyl-L-homocysteine + H(+)</text>
        <dbReference type="Rhea" id="RHEA:42920"/>
        <dbReference type="Rhea" id="RHEA-COMP:10283"/>
        <dbReference type="Rhea" id="RHEA-COMP:10284"/>
        <dbReference type="ChEBI" id="CHEBI:15378"/>
        <dbReference type="ChEBI" id="CHEBI:57856"/>
        <dbReference type="ChEBI" id="CHEBI:59789"/>
        <dbReference type="ChEBI" id="CHEBI:65315"/>
        <dbReference type="ChEBI" id="CHEBI:74502"/>
        <dbReference type="EC" id="2.1.1.193"/>
    </reaction>
</comment>
<dbReference type="SUPFAM" id="SSF88697">
    <property type="entry name" value="PUA domain-like"/>
    <property type="match status" value="1"/>
</dbReference>
<evidence type="ECO:0000259" key="14">
    <source>
        <dbReference type="Pfam" id="PF20260"/>
    </source>
</evidence>
<evidence type="ECO:0000256" key="4">
    <source>
        <dbReference type="ARBA" id="ARBA00013673"/>
    </source>
</evidence>
<dbReference type="Proteomes" id="UP000516160">
    <property type="component" value="Chromosome"/>
</dbReference>
<evidence type="ECO:0000256" key="7">
    <source>
        <dbReference type="ARBA" id="ARBA00022603"/>
    </source>
</evidence>
<dbReference type="InterPro" id="IPR046887">
    <property type="entry name" value="RsmE_PUA-like"/>
</dbReference>
<keyword evidence="6 12" id="KW-0698">rRNA processing</keyword>
<sequence length="245" mass="27811">MFRLSVDQDLSLGCQLTITGEEHHYITKVLRLKEDDQIIVFNQTEEYISSVSSQSKKDLVLRVEKQLQNTSEPKAQVVLAFGYLKGEKMDWVIQKATELGVTELWPVITKRSIVKIVSEKKNDKKVERFFKIAKEATEQSGRLKIPKIHIFNSLKEFAQKIEQNDTLLIPWEKETSKTIPRDILADTKGRIIIFIGPEGGLDKEEIDFLKNGHPITLGKRILRAETACIAATTTVMYILGELGGV</sequence>
<dbReference type="PANTHER" id="PTHR30027">
    <property type="entry name" value="RIBOSOMAL RNA SMALL SUBUNIT METHYLTRANSFERASE E"/>
    <property type="match status" value="1"/>
</dbReference>
<dbReference type="InterPro" id="IPR046886">
    <property type="entry name" value="RsmE_MTase_dom"/>
</dbReference>
<dbReference type="InterPro" id="IPR015947">
    <property type="entry name" value="PUA-like_sf"/>
</dbReference>
<keyword evidence="8 12" id="KW-0808">Transferase</keyword>
<dbReference type="Gene3D" id="3.40.1280.10">
    <property type="match status" value="1"/>
</dbReference>
<evidence type="ECO:0000256" key="1">
    <source>
        <dbReference type="ARBA" id="ARBA00004496"/>
    </source>
</evidence>
<accession>A0A7G9W4F5</accession>
<organism evidence="15 16">
    <name type="scientific">Alkalicella caledoniensis</name>
    <dbReference type="NCBI Taxonomy" id="2731377"/>
    <lineage>
        <taxon>Bacteria</taxon>
        <taxon>Bacillati</taxon>
        <taxon>Bacillota</taxon>
        <taxon>Clostridia</taxon>
        <taxon>Eubacteriales</taxon>
        <taxon>Proteinivoracaceae</taxon>
        <taxon>Alkalicella</taxon>
    </lineage>
</organism>
<evidence type="ECO:0000313" key="15">
    <source>
        <dbReference type="EMBL" id="QNO13567.1"/>
    </source>
</evidence>
<dbReference type="SUPFAM" id="SSF75217">
    <property type="entry name" value="alpha/beta knot"/>
    <property type="match status" value="1"/>
</dbReference>
<dbReference type="Pfam" id="PF04452">
    <property type="entry name" value="Methyltrans_RNA"/>
    <property type="match status" value="1"/>
</dbReference>
<reference evidence="15 16" key="1">
    <citation type="submission" date="2020-07" db="EMBL/GenBank/DDBJ databases">
        <title>Alkalicella. sp. LB2 genome.</title>
        <authorList>
            <person name="Postec A."/>
            <person name="Quemeneur M."/>
        </authorList>
    </citation>
    <scope>NUCLEOTIDE SEQUENCE [LARGE SCALE GENOMIC DNA]</scope>
    <source>
        <strain evidence="15 16">LB2</strain>
    </source>
</reference>
<dbReference type="KEGG" id="acae:HYG86_01685"/>
<dbReference type="InterPro" id="IPR006700">
    <property type="entry name" value="RsmE"/>
</dbReference>
<feature type="domain" description="Ribosomal RNA small subunit methyltransferase E PUA-like" evidence="14">
    <location>
        <begin position="18"/>
        <end position="63"/>
    </location>
</feature>
<evidence type="ECO:0000256" key="6">
    <source>
        <dbReference type="ARBA" id="ARBA00022552"/>
    </source>
</evidence>
<dbReference type="GO" id="GO:0070042">
    <property type="term" value="F:rRNA (uridine-N3-)-methyltransferase activity"/>
    <property type="evidence" value="ECO:0007669"/>
    <property type="project" value="TreeGrafter"/>
</dbReference>
<evidence type="ECO:0000256" key="8">
    <source>
        <dbReference type="ARBA" id="ARBA00022679"/>
    </source>
</evidence>
<proteinExistence type="inferred from homology"/>
<protein>
    <recommendedName>
        <fullName evidence="4 12">Ribosomal RNA small subunit methyltransferase E</fullName>
        <ecNumber evidence="3 12">2.1.1.193</ecNumber>
    </recommendedName>
</protein>
<evidence type="ECO:0000256" key="10">
    <source>
        <dbReference type="ARBA" id="ARBA00025699"/>
    </source>
</evidence>
<dbReference type="InterPro" id="IPR029028">
    <property type="entry name" value="Alpha/beta_knot_MTases"/>
</dbReference>
<dbReference type="EMBL" id="CP058559">
    <property type="protein sequence ID" value="QNO13567.1"/>
    <property type="molecule type" value="Genomic_DNA"/>
</dbReference>
<evidence type="ECO:0000256" key="5">
    <source>
        <dbReference type="ARBA" id="ARBA00022490"/>
    </source>
</evidence>
<dbReference type="RefSeq" id="WP_213167236.1">
    <property type="nucleotide sequence ID" value="NZ_CP058559.1"/>
</dbReference>
<keyword evidence="5 12" id="KW-0963">Cytoplasm</keyword>
<dbReference type="InterPro" id="IPR029026">
    <property type="entry name" value="tRNA_m1G_MTases_N"/>
</dbReference>
<name>A0A7G9W4F5_ALKCA</name>
<dbReference type="NCBIfam" id="NF008692">
    <property type="entry name" value="PRK11713.1-5"/>
    <property type="match status" value="1"/>
</dbReference>
<evidence type="ECO:0000256" key="2">
    <source>
        <dbReference type="ARBA" id="ARBA00005528"/>
    </source>
</evidence>
<dbReference type="GO" id="GO:0005737">
    <property type="term" value="C:cytoplasm"/>
    <property type="evidence" value="ECO:0007669"/>
    <property type="project" value="UniProtKB-SubCell"/>
</dbReference>
<comment type="function">
    <text evidence="10 12">Specifically methylates the N3 position of the uracil ring of uridine 1498 (m3U1498) in 16S rRNA. Acts on the fully assembled 30S ribosomal subunit.</text>
</comment>
<dbReference type="CDD" id="cd18084">
    <property type="entry name" value="RsmE-like"/>
    <property type="match status" value="1"/>
</dbReference>
<dbReference type="NCBIfam" id="TIGR00046">
    <property type="entry name" value="RsmE family RNA methyltransferase"/>
    <property type="match status" value="1"/>
</dbReference>
<feature type="domain" description="Ribosomal RNA small subunit methyltransferase E methyltransferase" evidence="13">
    <location>
        <begin position="73"/>
        <end position="235"/>
    </location>
</feature>
<evidence type="ECO:0000313" key="16">
    <source>
        <dbReference type="Proteomes" id="UP000516160"/>
    </source>
</evidence>
<dbReference type="AlphaFoldDB" id="A0A7G9W4F5"/>